<evidence type="ECO:0000313" key="1">
    <source>
        <dbReference type="EMBL" id="MBB4940518.1"/>
    </source>
</evidence>
<dbReference type="EMBL" id="JACHJU010000002">
    <property type="protein sequence ID" value="MBB4940518.1"/>
    <property type="molecule type" value="Genomic_DNA"/>
</dbReference>
<keyword evidence="2" id="KW-1185">Reference proteome</keyword>
<sequence>MRDARAVGSADEESWLRCRVLSFLHKPYFDDVRTSKPGCPPPGYELVEVVQRWWR</sequence>
<accession>A0A7W7RYC5</accession>
<evidence type="ECO:0000313" key="2">
    <source>
        <dbReference type="Proteomes" id="UP000534286"/>
    </source>
</evidence>
<dbReference type="Proteomes" id="UP000534286">
    <property type="component" value="Unassembled WGS sequence"/>
</dbReference>
<organism evidence="1 2">
    <name type="scientific">Streptosporangium album</name>
    <dbReference type="NCBI Taxonomy" id="47479"/>
    <lineage>
        <taxon>Bacteria</taxon>
        <taxon>Bacillati</taxon>
        <taxon>Actinomycetota</taxon>
        <taxon>Actinomycetes</taxon>
        <taxon>Streptosporangiales</taxon>
        <taxon>Streptosporangiaceae</taxon>
        <taxon>Streptosporangium</taxon>
    </lineage>
</organism>
<reference evidence="1 2" key="1">
    <citation type="submission" date="2020-08" db="EMBL/GenBank/DDBJ databases">
        <title>Sequencing the genomes of 1000 actinobacteria strains.</title>
        <authorList>
            <person name="Klenk H.-P."/>
        </authorList>
    </citation>
    <scope>NUCLEOTIDE SEQUENCE [LARGE SCALE GENOMIC DNA]</scope>
    <source>
        <strain evidence="1 2">DSM 43023</strain>
    </source>
</reference>
<proteinExistence type="predicted"/>
<dbReference type="RefSeq" id="WP_184756727.1">
    <property type="nucleotide sequence ID" value="NZ_BAABEK010000033.1"/>
</dbReference>
<dbReference type="AlphaFoldDB" id="A0A7W7RYC5"/>
<name>A0A7W7RYC5_9ACTN</name>
<gene>
    <name evidence="1" type="ORF">FHR32_004895</name>
</gene>
<protein>
    <submittedName>
        <fullName evidence="1">Uncharacterized protein</fullName>
    </submittedName>
</protein>
<comment type="caution">
    <text evidence="1">The sequence shown here is derived from an EMBL/GenBank/DDBJ whole genome shotgun (WGS) entry which is preliminary data.</text>
</comment>